<dbReference type="GO" id="GO:0006235">
    <property type="term" value="P:dTTP biosynthetic process"/>
    <property type="evidence" value="ECO:0007669"/>
    <property type="project" value="UniProtKB-UniRule"/>
</dbReference>
<dbReference type="SUPFAM" id="SSF52540">
    <property type="entry name" value="P-loop containing nucleoside triphosphate hydrolases"/>
    <property type="match status" value="1"/>
</dbReference>
<dbReference type="GO" id="GO:0006233">
    <property type="term" value="P:dTDP biosynthetic process"/>
    <property type="evidence" value="ECO:0007669"/>
    <property type="project" value="InterPro"/>
</dbReference>
<feature type="domain" description="Thymidylate kinase-like" evidence="11">
    <location>
        <begin position="14"/>
        <end position="197"/>
    </location>
</feature>
<dbReference type="Proteomes" id="UP000594468">
    <property type="component" value="Chromosome"/>
</dbReference>
<keyword evidence="8 10" id="KW-0067">ATP-binding</keyword>
<dbReference type="InterPro" id="IPR027417">
    <property type="entry name" value="P-loop_NTPase"/>
</dbReference>
<dbReference type="GO" id="GO:0004798">
    <property type="term" value="F:dTMP kinase activity"/>
    <property type="evidence" value="ECO:0007669"/>
    <property type="project" value="UniProtKB-UniRule"/>
</dbReference>
<proteinExistence type="inferred from homology"/>
<evidence type="ECO:0000256" key="9">
    <source>
        <dbReference type="ARBA" id="ARBA00048743"/>
    </source>
</evidence>
<evidence type="ECO:0000256" key="7">
    <source>
        <dbReference type="ARBA" id="ARBA00022777"/>
    </source>
</evidence>
<evidence type="ECO:0000256" key="6">
    <source>
        <dbReference type="ARBA" id="ARBA00022741"/>
    </source>
</evidence>
<evidence type="ECO:0000259" key="11">
    <source>
        <dbReference type="Pfam" id="PF02223"/>
    </source>
</evidence>
<comment type="similarity">
    <text evidence="1 10">Belongs to the thymidylate kinase family.</text>
</comment>
<keyword evidence="7 10" id="KW-0418">Kinase</keyword>
<evidence type="ECO:0000256" key="1">
    <source>
        <dbReference type="ARBA" id="ARBA00009776"/>
    </source>
</evidence>
<dbReference type="AlphaFoldDB" id="A0A7S8E6R0"/>
<dbReference type="EC" id="2.7.4.9" evidence="2 10"/>
<dbReference type="GO" id="GO:0006227">
    <property type="term" value="P:dUDP biosynthetic process"/>
    <property type="evidence" value="ECO:0007669"/>
    <property type="project" value="TreeGrafter"/>
</dbReference>
<evidence type="ECO:0000256" key="4">
    <source>
        <dbReference type="ARBA" id="ARBA00022679"/>
    </source>
</evidence>
<dbReference type="PANTHER" id="PTHR10344:SF4">
    <property type="entry name" value="UMP-CMP KINASE 2, MITOCHONDRIAL"/>
    <property type="match status" value="1"/>
</dbReference>
<keyword evidence="4 10" id="KW-0808">Transferase</keyword>
<reference evidence="12 13" key="1">
    <citation type="submission" date="2020-02" db="EMBL/GenBank/DDBJ databases">
        <authorList>
            <person name="Zheng R.K."/>
            <person name="Sun C.M."/>
        </authorList>
    </citation>
    <scope>NUCLEOTIDE SEQUENCE [LARGE SCALE GENOMIC DNA]</scope>
    <source>
        <strain evidence="13">rifampicinis</strain>
    </source>
</reference>
<accession>A0A7S8E6R0</accession>
<sequence>MSRDITIPGAFIVLEGLDGAGTTTQCALLTDWCERQGYHTIATREPTDGPWGKQARAALKGETELSPLALAFTFMADRAHHIAHLAQQATDQTVIVSDRYLFSYLAYQQIDAAKPLSWFVETAKPLPLPDLTIYVDVSPERCVARLQMGRAHVERFERLGTLQKVYAAYQTVFTAYDGQHSTLMIDGDQPIEIVHGLIIDAVEAMLAKRASSSE</sequence>
<dbReference type="InterPro" id="IPR039430">
    <property type="entry name" value="Thymidylate_kin-like_dom"/>
</dbReference>
<dbReference type="GO" id="GO:0005737">
    <property type="term" value="C:cytoplasm"/>
    <property type="evidence" value="ECO:0007669"/>
    <property type="project" value="TreeGrafter"/>
</dbReference>
<protein>
    <recommendedName>
        <fullName evidence="3 10">Thymidylate kinase</fullName>
        <ecNumber evidence="2 10">2.7.4.9</ecNumber>
    </recommendedName>
    <alternativeName>
        <fullName evidence="10">dTMP kinase</fullName>
    </alternativeName>
</protein>
<evidence type="ECO:0000256" key="2">
    <source>
        <dbReference type="ARBA" id="ARBA00012980"/>
    </source>
</evidence>
<comment type="catalytic activity">
    <reaction evidence="9 10">
        <text>dTMP + ATP = dTDP + ADP</text>
        <dbReference type="Rhea" id="RHEA:13517"/>
        <dbReference type="ChEBI" id="CHEBI:30616"/>
        <dbReference type="ChEBI" id="CHEBI:58369"/>
        <dbReference type="ChEBI" id="CHEBI:63528"/>
        <dbReference type="ChEBI" id="CHEBI:456216"/>
        <dbReference type="EC" id="2.7.4.9"/>
    </reaction>
</comment>
<organism evidence="12 13">
    <name type="scientific">Phototrophicus methaneseepsis</name>
    <dbReference type="NCBI Taxonomy" id="2710758"/>
    <lineage>
        <taxon>Bacteria</taxon>
        <taxon>Bacillati</taxon>
        <taxon>Chloroflexota</taxon>
        <taxon>Candidatus Thermofontia</taxon>
        <taxon>Phototrophicales</taxon>
        <taxon>Phototrophicaceae</taxon>
        <taxon>Phototrophicus</taxon>
    </lineage>
</organism>
<keyword evidence="13" id="KW-1185">Reference proteome</keyword>
<dbReference type="HAMAP" id="MF_00165">
    <property type="entry name" value="Thymidylate_kinase"/>
    <property type="match status" value="1"/>
</dbReference>
<dbReference type="Gene3D" id="3.40.50.300">
    <property type="entry name" value="P-loop containing nucleotide triphosphate hydrolases"/>
    <property type="match status" value="1"/>
</dbReference>
<evidence type="ECO:0000313" key="13">
    <source>
        <dbReference type="Proteomes" id="UP000594468"/>
    </source>
</evidence>
<dbReference type="GO" id="GO:0005524">
    <property type="term" value="F:ATP binding"/>
    <property type="evidence" value="ECO:0007669"/>
    <property type="project" value="UniProtKB-UniRule"/>
</dbReference>
<dbReference type="InterPro" id="IPR018094">
    <property type="entry name" value="Thymidylate_kinase"/>
</dbReference>
<dbReference type="EMBL" id="CP062983">
    <property type="protein sequence ID" value="QPC81377.1"/>
    <property type="molecule type" value="Genomic_DNA"/>
</dbReference>
<comment type="function">
    <text evidence="10">Phosphorylation of dTMP to form dTDP in both de novo and salvage pathways of dTTP synthesis.</text>
</comment>
<keyword evidence="6 10" id="KW-0547">Nucleotide-binding</keyword>
<comment type="caution">
    <text evidence="10">Lacks conserved residue(s) required for the propagation of feature annotation.</text>
</comment>
<evidence type="ECO:0000256" key="3">
    <source>
        <dbReference type="ARBA" id="ARBA00017144"/>
    </source>
</evidence>
<keyword evidence="5 10" id="KW-0545">Nucleotide biosynthesis</keyword>
<gene>
    <name evidence="10 12" type="primary">tmk</name>
    <name evidence="12" type="ORF">G4Y79_16960</name>
</gene>
<dbReference type="CDD" id="cd01672">
    <property type="entry name" value="TMPK"/>
    <property type="match status" value="1"/>
</dbReference>
<evidence type="ECO:0000256" key="8">
    <source>
        <dbReference type="ARBA" id="ARBA00022840"/>
    </source>
</evidence>
<evidence type="ECO:0000313" key="12">
    <source>
        <dbReference type="EMBL" id="QPC81377.1"/>
    </source>
</evidence>
<name>A0A7S8E6R0_9CHLR</name>
<dbReference type="KEGG" id="pmet:G4Y79_16960"/>
<dbReference type="Pfam" id="PF02223">
    <property type="entry name" value="Thymidylate_kin"/>
    <property type="match status" value="1"/>
</dbReference>
<dbReference type="PANTHER" id="PTHR10344">
    <property type="entry name" value="THYMIDYLATE KINASE"/>
    <property type="match status" value="1"/>
</dbReference>
<evidence type="ECO:0000256" key="10">
    <source>
        <dbReference type="HAMAP-Rule" id="MF_00165"/>
    </source>
</evidence>
<evidence type="ECO:0000256" key="5">
    <source>
        <dbReference type="ARBA" id="ARBA00022727"/>
    </source>
</evidence>
<dbReference type="RefSeq" id="WP_195169450.1">
    <property type="nucleotide sequence ID" value="NZ_CP062983.1"/>
</dbReference>
<dbReference type="NCBIfam" id="TIGR00041">
    <property type="entry name" value="DTMP_kinase"/>
    <property type="match status" value="1"/>
</dbReference>